<gene>
    <name evidence="3" type="ORF">AVDCRST_MAG40-119</name>
</gene>
<feature type="compositionally biased region" description="Low complexity" evidence="1">
    <location>
        <begin position="30"/>
        <end position="44"/>
    </location>
</feature>
<proteinExistence type="predicted"/>
<dbReference type="Gene3D" id="3.10.450.50">
    <property type="match status" value="1"/>
</dbReference>
<dbReference type="EMBL" id="CADCTX010000035">
    <property type="protein sequence ID" value="CAA9297313.1"/>
    <property type="molecule type" value="Genomic_DNA"/>
</dbReference>
<reference evidence="3" key="1">
    <citation type="submission" date="2020-02" db="EMBL/GenBank/DDBJ databases">
        <authorList>
            <person name="Meier V. D."/>
        </authorList>
    </citation>
    <scope>NUCLEOTIDE SEQUENCE</scope>
    <source>
        <strain evidence="3">AVDCRST_MAG40</strain>
    </source>
</reference>
<evidence type="ECO:0000256" key="2">
    <source>
        <dbReference type="SAM" id="SignalP"/>
    </source>
</evidence>
<dbReference type="InterPro" id="IPR032710">
    <property type="entry name" value="NTF2-like_dom_sf"/>
</dbReference>
<evidence type="ECO:0000256" key="1">
    <source>
        <dbReference type="SAM" id="MobiDB-lite"/>
    </source>
</evidence>
<dbReference type="Pfam" id="PF12893">
    <property type="entry name" value="Lumazine_bd_2"/>
    <property type="match status" value="1"/>
</dbReference>
<sequence>MKRASALVVCLLTASASGASAPRAERGLARHAAPVQRPAAVPAPTLTGARGAGDAPAVRRAALDYLEGFYEGDTAKLARSVWTEVRKYGYYRPHPDSGYVGDDMAYEGFMRFALGVRAGRNRPPARAPKVVEIFDVLDQTASAKVTAWWGTDYLLLAKQGGRWKITHVLWQEHPARRSSGM</sequence>
<feature type="region of interest" description="Disordered" evidence="1">
    <location>
        <begin position="25"/>
        <end position="52"/>
    </location>
</feature>
<dbReference type="AlphaFoldDB" id="A0A6J4K789"/>
<feature type="chain" id="PRO_5026850604" description="SnoaL-like domain-containing protein" evidence="2">
    <location>
        <begin position="22"/>
        <end position="181"/>
    </location>
</feature>
<dbReference type="SUPFAM" id="SSF54427">
    <property type="entry name" value="NTF2-like"/>
    <property type="match status" value="1"/>
</dbReference>
<name>A0A6J4K789_9BACT</name>
<dbReference type="InterPro" id="IPR039437">
    <property type="entry name" value="FrzH/put_lumazine-bd"/>
</dbReference>
<evidence type="ECO:0000313" key="3">
    <source>
        <dbReference type="EMBL" id="CAA9297313.1"/>
    </source>
</evidence>
<protein>
    <recommendedName>
        <fullName evidence="4">SnoaL-like domain-containing protein</fullName>
    </recommendedName>
</protein>
<evidence type="ECO:0008006" key="4">
    <source>
        <dbReference type="Google" id="ProtNLM"/>
    </source>
</evidence>
<feature type="signal peptide" evidence="2">
    <location>
        <begin position="1"/>
        <end position="21"/>
    </location>
</feature>
<accession>A0A6J4K789</accession>
<keyword evidence="2" id="KW-0732">Signal</keyword>
<organism evidence="3">
    <name type="scientific">uncultured Gemmatimonadaceae bacterium</name>
    <dbReference type="NCBI Taxonomy" id="246130"/>
    <lineage>
        <taxon>Bacteria</taxon>
        <taxon>Pseudomonadati</taxon>
        <taxon>Gemmatimonadota</taxon>
        <taxon>Gemmatimonadia</taxon>
        <taxon>Gemmatimonadales</taxon>
        <taxon>Gemmatimonadaceae</taxon>
        <taxon>environmental samples</taxon>
    </lineage>
</organism>